<sequence length="128" mass="14309">MDKLLKKRGKALAIDVMVSAAVTAAVEPLLRKKFKQEWVHALVTPTAVFWGLEYAQLKTCGQTVGHKAAGIKIENAEGGELTGEQILKRVAHRDSVMTLQWFNQRGQDMGAQMPHDRYAHTLVRELDN</sequence>
<reference evidence="1" key="1">
    <citation type="submission" date="2016-01" db="EMBL/GenBank/DDBJ databases">
        <title>Complete genome of Planococcus rifietoensis type strain M8.</title>
        <authorList>
            <person name="See-Too W.S."/>
        </authorList>
    </citation>
    <scope>NUCLEOTIDE SEQUENCE [LARGE SCALE GENOMIC DNA]</scope>
    <source>
        <strain evidence="1">M8</strain>
    </source>
</reference>
<evidence type="ECO:0000313" key="2">
    <source>
        <dbReference type="Proteomes" id="UP000067683"/>
    </source>
</evidence>
<proteinExistence type="predicted"/>
<dbReference type="Proteomes" id="UP000067683">
    <property type="component" value="Chromosome"/>
</dbReference>
<dbReference type="AlphaFoldDB" id="A0A0U2Z9S3"/>
<dbReference type="OrthoDB" id="2354892at2"/>
<dbReference type="RefSeq" id="WP_058382651.1">
    <property type="nucleotide sequence ID" value="NZ_CP013659.2"/>
</dbReference>
<name>A0A0U2Z9S3_9BACL</name>
<accession>A0A0U2Z9S3</accession>
<dbReference type="STRING" id="200991.AUC31_12400"/>
<gene>
    <name evidence="1" type="ORF">AUC31_12400</name>
</gene>
<keyword evidence="2" id="KW-1185">Reference proteome</keyword>
<evidence type="ECO:0000313" key="1">
    <source>
        <dbReference type="EMBL" id="ALS75948.1"/>
    </source>
</evidence>
<dbReference type="EMBL" id="CP013659">
    <property type="protein sequence ID" value="ALS75948.1"/>
    <property type="molecule type" value="Genomic_DNA"/>
</dbReference>
<protein>
    <submittedName>
        <fullName evidence="1">RDD family protein</fullName>
    </submittedName>
</protein>
<organism evidence="1 2">
    <name type="scientific">Planococcus rifietoensis</name>
    <dbReference type="NCBI Taxonomy" id="200991"/>
    <lineage>
        <taxon>Bacteria</taxon>
        <taxon>Bacillati</taxon>
        <taxon>Bacillota</taxon>
        <taxon>Bacilli</taxon>
        <taxon>Bacillales</taxon>
        <taxon>Caryophanaceae</taxon>
        <taxon>Planococcus</taxon>
    </lineage>
</organism>
<dbReference type="KEGG" id="prt:AUC31_12400"/>